<evidence type="ECO:0008006" key="3">
    <source>
        <dbReference type="Google" id="ProtNLM"/>
    </source>
</evidence>
<keyword evidence="2" id="KW-1185">Reference proteome</keyword>
<proteinExistence type="predicted"/>
<dbReference type="GeneTree" id="ENSGT00390000000412"/>
<evidence type="ECO:0000313" key="2">
    <source>
        <dbReference type="Proteomes" id="UP000694407"/>
    </source>
</evidence>
<protein>
    <recommendedName>
        <fullName evidence="3">Dynein axonemal heavy chain 14</fullName>
    </recommendedName>
</protein>
<dbReference type="Ensembl" id="ENSMMMT00000031285.1">
    <property type="protein sequence ID" value="ENSMMMP00000027655.1"/>
    <property type="gene ID" value="ENSMMMG00000024151.1"/>
</dbReference>
<evidence type="ECO:0000313" key="1">
    <source>
        <dbReference type="Ensembl" id="ENSMMMP00000027655.1"/>
    </source>
</evidence>
<organism evidence="1 2">
    <name type="scientific">Marmota marmota marmota</name>
    <name type="common">Alpine marmot</name>
    <dbReference type="NCBI Taxonomy" id="9994"/>
    <lineage>
        <taxon>Eukaryota</taxon>
        <taxon>Metazoa</taxon>
        <taxon>Chordata</taxon>
        <taxon>Craniata</taxon>
        <taxon>Vertebrata</taxon>
        <taxon>Euteleostomi</taxon>
        <taxon>Mammalia</taxon>
        <taxon>Eutheria</taxon>
        <taxon>Euarchontoglires</taxon>
        <taxon>Glires</taxon>
        <taxon>Rodentia</taxon>
        <taxon>Sciuromorpha</taxon>
        <taxon>Sciuridae</taxon>
        <taxon>Xerinae</taxon>
        <taxon>Marmotini</taxon>
        <taxon>Marmota</taxon>
    </lineage>
</organism>
<dbReference type="AlphaFoldDB" id="A0A8C6AD94"/>
<reference evidence="1" key="1">
    <citation type="submission" date="2025-08" db="UniProtKB">
        <authorList>
            <consortium name="Ensembl"/>
        </authorList>
    </citation>
    <scope>IDENTIFICATION</scope>
</reference>
<accession>A0A8C6AD94</accession>
<name>A0A8C6AD94_MARMA</name>
<dbReference type="Proteomes" id="UP000694407">
    <property type="component" value="Unplaced"/>
</dbReference>
<reference evidence="1" key="2">
    <citation type="submission" date="2025-09" db="UniProtKB">
        <authorList>
            <consortium name="Ensembl"/>
        </authorList>
    </citation>
    <scope>IDENTIFICATION</scope>
</reference>
<sequence length="220" mass="25849">KHKDIPIDKLLKNGKMFLKYKVRKYKIDIPLETQTAQEPVKETLKYKMFKRRSVPLMSEKTEIYQDYYPESITQPHIVAPEPASQKEKRKSWGKQEHTNAYPKAREVSFLSYDTTYDDVIRHITRLREKLGWQTALSPKDFKYDNPKIAGQKIILKEPLKDDGEFVYCIPRYNPNGLSNPYDPQVVSTHRAKKCKEFWIITASFVSKVIYNGCLQLSDLK</sequence>